<dbReference type="EMBL" id="JAACYS010000025">
    <property type="protein sequence ID" value="NCU17535.1"/>
    <property type="molecule type" value="Genomic_DNA"/>
</dbReference>
<protein>
    <recommendedName>
        <fullName evidence="5">UV DNA damage repair endonuclease UvsE</fullName>
    </recommendedName>
</protein>
<keyword evidence="2" id="KW-0234">DNA repair</keyword>
<dbReference type="InterPro" id="IPR004601">
    <property type="entry name" value="UvdE"/>
</dbReference>
<evidence type="ECO:0000313" key="4">
    <source>
        <dbReference type="Proteomes" id="UP000743899"/>
    </source>
</evidence>
<keyword evidence="1" id="KW-0227">DNA damage</keyword>
<dbReference type="Proteomes" id="UP000743899">
    <property type="component" value="Unassembled WGS sequence"/>
</dbReference>
<proteinExistence type="predicted"/>
<accession>A0ABX0A5K2</accession>
<organism evidence="3 4">
    <name type="scientific">Pallidibacillus pasinlerensis</name>
    <dbReference type="NCBI Taxonomy" id="2703818"/>
    <lineage>
        <taxon>Bacteria</taxon>
        <taxon>Bacillati</taxon>
        <taxon>Bacillota</taxon>
        <taxon>Bacilli</taxon>
        <taxon>Bacillales</taxon>
        <taxon>Bacillaceae</taxon>
        <taxon>Pallidibacillus</taxon>
    </lineage>
</organism>
<evidence type="ECO:0000256" key="2">
    <source>
        <dbReference type="ARBA" id="ARBA00023204"/>
    </source>
</evidence>
<dbReference type="Gene3D" id="3.20.20.150">
    <property type="entry name" value="Divalent-metal-dependent TIM barrel enzymes"/>
    <property type="match status" value="1"/>
</dbReference>
<evidence type="ECO:0008006" key="5">
    <source>
        <dbReference type="Google" id="ProtNLM"/>
    </source>
</evidence>
<evidence type="ECO:0000313" key="3">
    <source>
        <dbReference type="EMBL" id="NCU17535.1"/>
    </source>
</evidence>
<keyword evidence="4" id="KW-1185">Reference proteome</keyword>
<reference evidence="3 4" key="1">
    <citation type="submission" date="2020-01" db="EMBL/GenBank/DDBJ databases">
        <title>A novel Bacillus sp. from Pasinler.</title>
        <authorList>
            <person name="Adiguzel A."/>
            <person name="Ay H."/>
            <person name="Baltaci M.O."/>
        </authorList>
    </citation>
    <scope>NUCLEOTIDE SEQUENCE [LARGE SCALE GENOMIC DNA]</scope>
    <source>
        <strain evidence="3 4">P1</strain>
    </source>
</reference>
<sequence length="186" mass="21347">MTVVRLGYVAMSVHLKHASPSKTMAFAQFSKIANRNAAIRKLERITQSNLANCLRLLRSNLENEIHFFRFSSKLIPLANHPELQDWDFFAPLTEELAAIKQFLAEHKEMRVDFHPDHFVLLNSPKADILNQTIQTLNIQRHLLKGFGLDPTHRCVLHVGGGYQNKEKALEQFIHNWGLTLSLNKTL</sequence>
<gene>
    <name evidence="3" type="ORF">GW534_07120</name>
</gene>
<evidence type="ECO:0000256" key="1">
    <source>
        <dbReference type="ARBA" id="ARBA00022763"/>
    </source>
</evidence>
<name>A0ABX0A5K2_9BACI</name>
<dbReference type="PANTHER" id="PTHR31290:SF5">
    <property type="entry name" value="UV-DAMAGE ENDONUCLEASE"/>
    <property type="match status" value="1"/>
</dbReference>
<dbReference type="PANTHER" id="PTHR31290">
    <property type="entry name" value="UV-DAMAGE ENDONUCLEASE"/>
    <property type="match status" value="1"/>
</dbReference>
<comment type="caution">
    <text evidence="3">The sequence shown here is derived from an EMBL/GenBank/DDBJ whole genome shotgun (WGS) entry which is preliminary data.</text>
</comment>
<dbReference type="Pfam" id="PF03851">
    <property type="entry name" value="UvdE"/>
    <property type="match status" value="1"/>
</dbReference>